<feature type="transmembrane region" description="Helical" evidence="16">
    <location>
        <begin position="414"/>
        <end position="433"/>
    </location>
</feature>
<sequence length="434" mass="50106">MSFFLVSLTLILSLGSFVYLNMIFLFLFFFIVFLYILGDFYMFNCFFDVFSVSLVLLSLLVVYFMVYCSFLGVFSSGQGSFMFLFNVFFMFVILLFCFFTSDLLNFYVLFEFSLVPTLFLVVKWGYQPERSLAAFYMLIYTVMFSMPLLIFILIFYNFCGGLYWVFLWDSSFSLFCSLMMMIGFMVKLPVFGFHLWLPKAHVEASVAGSMILAGLLLKLGGYGLLRIFMFVFGFYSFDFMASFFLIMGLYSIFYCIFSSDFKVMIAYSSVSHMSFMVAGLCSYSLLGFLGCFFMMVFHGLCSSGLFFLINVYYEKFGSRSMSIIRGLLSMGGLMVLVLFFLVCLSLGIPPFASIFSEIYLIFSLLSFSFLMGLVVIFYFFFSSYYMFNFYVLSISNFMGGLINLFSVFSSRDMIFLGVHSIFALFLVFKLTLLM</sequence>
<feature type="transmembrane region" description="Helical" evidence="16">
    <location>
        <begin position="49"/>
        <end position="74"/>
    </location>
</feature>
<feature type="transmembrane region" description="Helical" evidence="16">
    <location>
        <begin position="209"/>
        <end position="233"/>
    </location>
</feature>
<dbReference type="PANTHER" id="PTHR43507">
    <property type="entry name" value="NADH-UBIQUINONE OXIDOREDUCTASE CHAIN 4"/>
    <property type="match status" value="1"/>
</dbReference>
<feature type="transmembrane region" description="Helical" evidence="16">
    <location>
        <begin position="81"/>
        <end position="101"/>
    </location>
</feature>
<gene>
    <name evidence="18" type="primary">ND4</name>
</gene>
<evidence type="ECO:0000256" key="1">
    <source>
        <dbReference type="ARBA" id="ARBA00004225"/>
    </source>
</evidence>
<keyword evidence="12 16" id="KW-0830">Ubiquinone</keyword>
<keyword evidence="11 16" id="KW-0520">NAD</keyword>
<dbReference type="EMBL" id="KP742964">
    <property type="protein sequence ID" value="AKN10631.1"/>
    <property type="molecule type" value="Genomic_DNA"/>
</dbReference>
<keyword evidence="13 16" id="KW-0496">Mitochondrion</keyword>
<proteinExistence type="inferred from homology"/>
<dbReference type="GO" id="GO:0015990">
    <property type="term" value="P:electron transport coupled proton transport"/>
    <property type="evidence" value="ECO:0007669"/>
    <property type="project" value="TreeGrafter"/>
</dbReference>
<dbReference type="GO" id="GO:0031966">
    <property type="term" value="C:mitochondrial membrane"/>
    <property type="evidence" value="ECO:0007669"/>
    <property type="project" value="UniProtKB-SubCell"/>
</dbReference>
<dbReference type="GO" id="GO:0003954">
    <property type="term" value="F:NADH dehydrogenase activity"/>
    <property type="evidence" value="ECO:0007669"/>
    <property type="project" value="TreeGrafter"/>
</dbReference>
<evidence type="ECO:0000256" key="11">
    <source>
        <dbReference type="ARBA" id="ARBA00023027"/>
    </source>
</evidence>
<evidence type="ECO:0000256" key="13">
    <source>
        <dbReference type="ARBA" id="ARBA00023128"/>
    </source>
</evidence>
<evidence type="ECO:0000256" key="6">
    <source>
        <dbReference type="ARBA" id="ARBA00022660"/>
    </source>
</evidence>
<feature type="domain" description="NADH:quinone oxidoreductase/Mrp antiporter transmembrane" evidence="17">
    <location>
        <begin position="101"/>
        <end position="377"/>
    </location>
</feature>
<feature type="transmembrane region" description="Helical" evidence="16">
    <location>
        <begin position="12"/>
        <end position="37"/>
    </location>
</feature>
<evidence type="ECO:0000256" key="3">
    <source>
        <dbReference type="ARBA" id="ARBA00012944"/>
    </source>
</evidence>
<evidence type="ECO:0000256" key="4">
    <source>
        <dbReference type="ARBA" id="ARBA00021006"/>
    </source>
</evidence>
<keyword evidence="10 16" id="KW-1133">Transmembrane helix</keyword>
<keyword evidence="9 16" id="KW-0249">Electron transport</keyword>
<comment type="catalytic activity">
    <reaction evidence="15 16">
        <text>a ubiquinone + NADH + 5 H(+)(in) = a ubiquinol + NAD(+) + 4 H(+)(out)</text>
        <dbReference type="Rhea" id="RHEA:29091"/>
        <dbReference type="Rhea" id="RHEA-COMP:9565"/>
        <dbReference type="Rhea" id="RHEA-COMP:9566"/>
        <dbReference type="ChEBI" id="CHEBI:15378"/>
        <dbReference type="ChEBI" id="CHEBI:16389"/>
        <dbReference type="ChEBI" id="CHEBI:17976"/>
        <dbReference type="ChEBI" id="CHEBI:57540"/>
        <dbReference type="ChEBI" id="CHEBI:57945"/>
        <dbReference type="EC" id="7.1.1.2"/>
    </reaction>
</comment>
<organism evidence="18">
    <name type="scientific">Seison sp. MS-2015</name>
    <dbReference type="NCBI Taxonomy" id="1673261"/>
    <lineage>
        <taxon>Eukaryota</taxon>
        <taxon>Metazoa</taxon>
        <taxon>Spiralia</taxon>
        <taxon>Gnathifera</taxon>
        <taxon>Rotifera</taxon>
        <taxon>Pararotatoria</taxon>
        <taxon>Seisonacea</taxon>
        <taxon>Seisonidae</taxon>
        <taxon>Seison</taxon>
    </lineage>
</organism>
<feature type="transmembrane region" description="Helical" evidence="16">
    <location>
        <begin position="292"/>
        <end position="313"/>
    </location>
</feature>
<evidence type="ECO:0000313" key="18">
    <source>
        <dbReference type="EMBL" id="AKN10631.1"/>
    </source>
</evidence>
<dbReference type="InterPro" id="IPR001750">
    <property type="entry name" value="ND/Mrp_TM"/>
</dbReference>
<feature type="transmembrane region" description="Helical" evidence="16">
    <location>
        <begin position="333"/>
        <end position="352"/>
    </location>
</feature>
<comment type="subcellular location">
    <subcellularLocation>
        <location evidence="1 16">Mitochondrion membrane</location>
        <topology evidence="1 16">Multi-pass membrane protein</topology>
    </subcellularLocation>
</comment>
<evidence type="ECO:0000259" key="17">
    <source>
        <dbReference type="Pfam" id="PF00361"/>
    </source>
</evidence>
<evidence type="ECO:0000256" key="15">
    <source>
        <dbReference type="ARBA" id="ARBA00049551"/>
    </source>
</evidence>
<evidence type="ECO:0000256" key="14">
    <source>
        <dbReference type="ARBA" id="ARBA00023136"/>
    </source>
</evidence>
<dbReference type="PRINTS" id="PR01437">
    <property type="entry name" value="NUOXDRDTASE4"/>
</dbReference>
<reference evidence="18" key="1">
    <citation type="submission" date="2015-02" db="EMBL/GenBank/DDBJ databases">
        <authorList>
            <person name="Hankeln T."/>
            <person name="Sielaff M."/>
        </authorList>
    </citation>
    <scope>NUCLEOTIDE SEQUENCE</scope>
</reference>
<evidence type="ECO:0000256" key="8">
    <source>
        <dbReference type="ARBA" id="ARBA00022967"/>
    </source>
</evidence>
<keyword evidence="8" id="KW-1278">Translocase</keyword>
<keyword evidence="5 16" id="KW-0813">Transport</keyword>
<dbReference type="Pfam" id="PF00361">
    <property type="entry name" value="Proton_antipo_M"/>
    <property type="match status" value="1"/>
</dbReference>
<evidence type="ECO:0000256" key="7">
    <source>
        <dbReference type="ARBA" id="ARBA00022692"/>
    </source>
</evidence>
<dbReference type="EC" id="7.1.1.2" evidence="3 16"/>
<dbReference type="AlphaFoldDB" id="A0A678P2T3"/>
<feature type="transmembrane region" description="Helical" evidence="16">
    <location>
        <begin position="172"/>
        <end position="197"/>
    </location>
</feature>
<comment type="similarity">
    <text evidence="2 16">Belongs to the complex I subunit 4 family.</text>
</comment>
<dbReference type="GO" id="GO:0042773">
    <property type="term" value="P:ATP synthesis coupled electron transport"/>
    <property type="evidence" value="ECO:0007669"/>
    <property type="project" value="InterPro"/>
</dbReference>
<evidence type="ECO:0000256" key="5">
    <source>
        <dbReference type="ARBA" id="ARBA00022448"/>
    </source>
</evidence>
<dbReference type="GO" id="GO:0048039">
    <property type="term" value="F:ubiquinone binding"/>
    <property type="evidence" value="ECO:0007669"/>
    <property type="project" value="TreeGrafter"/>
</dbReference>
<evidence type="ECO:0000256" key="10">
    <source>
        <dbReference type="ARBA" id="ARBA00022989"/>
    </source>
</evidence>
<keyword evidence="6 16" id="KW-0679">Respiratory chain</keyword>
<accession>A0A678P2T3</accession>
<comment type="function">
    <text evidence="16">Core subunit of the mitochondrial membrane respiratory chain NADH dehydrogenase (Complex I) which catalyzes electron transfer from NADH through the respiratory chain, using ubiquinone as an electron acceptor. Essential for the catalytic activity and assembly of complex I.</text>
</comment>
<evidence type="ECO:0000256" key="9">
    <source>
        <dbReference type="ARBA" id="ARBA00022982"/>
    </source>
</evidence>
<dbReference type="PANTHER" id="PTHR43507:SF20">
    <property type="entry name" value="NADH-UBIQUINONE OXIDOREDUCTASE CHAIN 4"/>
    <property type="match status" value="1"/>
</dbReference>
<protein>
    <recommendedName>
        <fullName evidence="4 16">NADH-ubiquinone oxidoreductase chain 4</fullName>
        <ecNumber evidence="3 16">7.1.1.2</ecNumber>
    </recommendedName>
</protein>
<geneLocation type="mitochondrion" evidence="18"/>
<feature type="transmembrane region" description="Helical" evidence="16">
    <location>
        <begin position="239"/>
        <end position="257"/>
    </location>
</feature>
<evidence type="ECO:0000256" key="12">
    <source>
        <dbReference type="ARBA" id="ARBA00023075"/>
    </source>
</evidence>
<dbReference type="InterPro" id="IPR003918">
    <property type="entry name" value="NADH_UbQ_OxRdtase"/>
</dbReference>
<dbReference type="GO" id="GO:0008137">
    <property type="term" value="F:NADH dehydrogenase (ubiquinone) activity"/>
    <property type="evidence" value="ECO:0007669"/>
    <property type="project" value="UniProtKB-UniRule"/>
</dbReference>
<name>A0A678P2T3_9BILA</name>
<feature type="transmembrane region" description="Helical" evidence="16">
    <location>
        <begin position="138"/>
        <end position="166"/>
    </location>
</feature>
<keyword evidence="14 16" id="KW-0472">Membrane</keyword>
<evidence type="ECO:0000256" key="16">
    <source>
        <dbReference type="RuleBase" id="RU003297"/>
    </source>
</evidence>
<feature type="transmembrane region" description="Helical" evidence="16">
    <location>
        <begin position="387"/>
        <end position="408"/>
    </location>
</feature>
<feature type="transmembrane region" description="Helical" evidence="16">
    <location>
        <begin position="358"/>
        <end position="380"/>
    </location>
</feature>
<evidence type="ECO:0000256" key="2">
    <source>
        <dbReference type="ARBA" id="ARBA00009025"/>
    </source>
</evidence>
<feature type="transmembrane region" description="Helical" evidence="16">
    <location>
        <begin position="107"/>
        <end position="126"/>
    </location>
</feature>
<keyword evidence="7 16" id="KW-0812">Transmembrane</keyword>